<dbReference type="EMBL" id="JACQMJ010000008">
    <property type="protein sequence ID" value="MBI4132454.1"/>
    <property type="molecule type" value="Genomic_DNA"/>
</dbReference>
<gene>
    <name evidence="1" type="ORF">HY474_02380</name>
</gene>
<protein>
    <submittedName>
        <fullName evidence="1">Uncharacterized protein</fullName>
    </submittedName>
</protein>
<organism evidence="1 2">
    <name type="scientific">Candidatus Sungiibacteriota bacterium</name>
    <dbReference type="NCBI Taxonomy" id="2750080"/>
    <lineage>
        <taxon>Bacteria</taxon>
        <taxon>Candidatus Sungiibacteriota</taxon>
    </lineage>
</organism>
<evidence type="ECO:0000313" key="1">
    <source>
        <dbReference type="EMBL" id="MBI4132454.1"/>
    </source>
</evidence>
<evidence type="ECO:0000313" key="2">
    <source>
        <dbReference type="Proteomes" id="UP000704960"/>
    </source>
</evidence>
<comment type="caution">
    <text evidence="1">The sequence shown here is derived from an EMBL/GenBank/DDBJ whole genome shotgun (WGS) entry which is preliminary data.</text>
</comment>
<reference evidence="1" key="1">
    <citation type="submission" date="2020-07" db="EMBL/GenBank/DDBJ databases">
        <title>Huge and variable diversity of episymbiotic CPR bacteria and DPANN archaea in groundwater ecosystems.</title>
        <authorList>
            <person name="He C.Y."/>
            <person name="Keren R."/>
            <person name="Whittaker M."/>
            <person name="Farag I.F."/>
            <person name="Doudna J."/>
            <person name="Cate J.H.D."/>
            <person name="Banfield J.F."/>
        </authorList>
    </citation>
    <scope>NUCLEOTIDE SEQUENCE</scope>
    <source>
        <strain evidence="1">NC_groundwater_1226_Ag_S-0.1um_59_124</strain>
    </source>
</reference>
<accession>A0A932YX14</accession>
<name>A0A932YX14_9BACT</name>
<dbReference type="Proteomes" id="UP000704960">
    <property type="component" value="Unassembled WGS sequence"/>
</dbReference>
<proteinExistence type="predicted"/>
<sequence length="119" mass="13851">MDQKMRDRIKTMFGFEPVVNGGHNVGLPVELVIIKRKFEEFALPWQQAHDRITELRAKYERSDCAVPADEALRDHEEIVRLDRQRAEARQIFYDTMQLAKDAGYTLPNGEDIKSYCPVI</sequence>
<dbReference type="AlphaFoldDB" id="A0A932YX14"/>